<dbReference type="Pfam" id="PF01906">
    <property type="entry name" value="YbjQ_1"/>
    <property type="match status" value="1"/>
</dbReference>
<sequence>MVFGEVIAGVNIVKDFVAGLSNVFGGRSTTYEEELIQARTSAMREMEQRALRLNANAIVGVDVDYEVLGADNGMLMVIVSGTAVVCR</sequence>
<proteinExistence type="predicted"/>
<dbReference type="Gene3D" id="3.30.110.70">
    <property type="entry name" value="Hypothetical protein apc22750. Chain B"/>
    <property type="match status" value="1"/>
</dbReference>
<gene>
    <name evidence="1" type="ORF">SDC9_193364</name>
</gene>
<dbReference type="PANTHER" id="PTHR34068:SF1">
    <property type="entry name" value="UPF0145 PROTEIN YBJQ"/>
    <property type="match status" value="1"/>
</dbReference>
<protein>
    <submittedName>
        <fullName evidence="1">Uncharacterized protein</fullName>
    </submittedName>
</protein>
<accession>A0A645I4V8</accession>
<dbReference type="PANTHER" id="PTHR34068">
    <property type="entry name" value="UPF0145 PROTEIN YBJQ"/>
    <property type="match status" value="1"/>
</dbReference>
<reference evidence="1" key="1">
    <citation type="submission" date="2019-08" db="EMBL/GenBank/DDBJ databases">
        <authorList>
            <person name="Kucharzyk K."/>
            <person name="Murdoch R.W."/>
            <person name="Higgins S."/>
            <person name="Loffler F."/>
        </authorList>
    </citation>
    <scope>NUCLEOTIDE SEQUENCE</scope>
</reference>
<dbReference type="SUPFAM" id="SSF117782">
    <property type="entry name" value="YbjQ-like"/>
    <property type="match status" value="1"/>
</dbReference>
<evidence type="ECO:0000313" key="1">
    <source>
        <dbReference type="EMBL" id="MPN45792.1"/>
    </source>
</evidence>
<dbReference type="AlphaFoldDB" id="A0A645I4V8"/>
<comment type="caution">
    <text evidence="1">The sequence shown here is derived from an EMBL/GenBank/DDBJ whole genome shotgun (WGS) entry which is preliminary data.</text>
</comment>
<dbReference type="InterPro" id="IPR035439">
    <property type="entry name" value="UPF0145_dom_sf"/>
</dbReference>
<dbReference type="InterPro" id="IPR002765">
    <property type="entry name" value="UPF0145_YbjQ-like"/>
</dbReference>
<dbReference type="EMBL" id="VSSQ01105938">
    <property type="protein sequence ID" value="MPN45792.1"/>
    <property type="molecule type" value="Genomic_DNA"/>
</dbReference>
<organism evidence="1">
    <name type="scientific">bioreactor metagenome</name>
    <dbReference type="NCBI Taxonomy" id="1076179"/>
    <lineage>
        <taxon>unclassified sequences</taxon>
        <taxon>metagenomes</taxon>
        <taxon>ecological metagenomes</taxon>
    </lineage>
</organism>
<name>A0A645I4V8_9ZZZZ</name>